<organism evidence="1 2">
    <name type="scientific">Ruminococcus callidus ATCC 27760</name>
    <dbReference type="NCBI Taxonomy" id="411473"/>
    <lineage>
        <taxon>Bacteria</taxon>
        <taxon>Bacillati</taxon>
        <taxon>Bacillota</taxon>
        <taxon>Clostridia</taxon>
        <taxon>Eubacteriales</taxon>
        <taxon>Oscillospiraceae</taxon>
        <taxon>Ruminococcus</taxon>
    </lineage>
</organism>
<protein>
    <submittedName>
        <fullName evidence="1">Uncharacterized protein</fullName>
    </submittedName>
</protein>
<sequence>CRTIFVRYCPETMLPSVFRFVSDCNSIIQDSTGHVKYIKIPVCYSFII</sequence>
<evidence type="ECO:0000313" key="1">
    <source>
        <dbReference type="EMBL" id="ERJ96790.1"/>
    </source>
</evidence>
<proteinExistence type="predicted"/>
<evidence type="ECO:0000313" key="2">
    <source>
        <dbReference type="Proteomes" id="UP000016662"/>
    </source>
</evidence>
<dbReference type="Proteomes" id="UP000016662">
    <property type="component" value="Unassembled WGS sequence"/>
</dbReference>
<feature type="non-terminal residue" evidence="1">
    <location>
        <position position="1"/>
    </location>
</feature>
<dbReference type="HOGENOM" id="CLU_3146612_0_0_9"/>
<dbReference type="AlphaFoldDB" id="U2KXF1"/>
<dbReference type="EMBL" id="AWVF01000095">
    <property type="protein sequence ID" value="ERJ96790.1"/>
    <property type="molecule type" value="Genomic_DNA"/>
</dbReference>
<accession>U2KXF1</accession>
<gene>
    <name evidence="1" type="ORF">RUMCAL_00839</name>
</gene>
<comment type="caution">
    <text evidence="1">The sequence shown here is derived from an EMBL/GenBank/DDBJ whole genome shotgun (WGS) entry which is preliminary data.</text>
</comment>
<reference evidence="1 2" key="1">
    <citation type="submission" date="2013-07" db="EMBL/GenBank/DDBJ databases">
        <authorList>
            <person name="Weinstock G."/>
            <person name="Sodergren E."/>
            <person name="Wylie T."/>
            <person name="Fulton L."/>
            <person name="Fulton R."/>
            <person name="Fronick C."/>
            <person name="O'Laughlin M."/>
            <person name="Godfrey J."/>
            <person name="Miner T."/>
            <person name="Herter B."/>
            <person name="Appelbaum E."/>
            <person name="Cordes M."/>
            <person name="Lek S."/>
            <person name="Wollam A."/>
            <person name="Pepin K.H."/>
            <person name="Palsikar V.B."/>
            <person name="Mitreva M."/>
            <person name="Wilson R.K."/>
        </authorList>
    </citation>
    <scope>NUCLEOTIDE SEQUENCE [LARGE SCALE GENOMIC DNA]</scope>
    <source>
        <strain evidence="1 2">ATCC 27760</strain>
    </source>
</reference>
<keyword evidence="2" id="KW-1185">Reference proteome</keyword>
<name>U2KXF1_9FIRM</name>